<reference evidence="2 3" key="1">
    <citation type="submission" date="2016-04" db="EMBL/GenBank/DDBJ databases">
        <authorList>
            <person name="Evans L.H."/>
            <person name="Alamgir A."/>
            <person name="Owens N."/>
            <person name="Weber N.D."/>
            <person name="Virtaneva K."/>
            <person name="Barbian K."/>
            <person name="Babar A."/>
            <person name="Rosenke K."/>
        </authorList>
    </citation>
    <scope>NUCLEOTIDE SEQUENCE [LARGE SCALE GENOMIC DNA]</scope>
    <source>
        <strain evidence="2 3">IFM 0406</strain>
    </source>
</reference>
<dbReference type="CDD" id="cd06262">
    <property type="entry name" value="metallo-hydrolase-like_MBL-fold"/>
    <property type="match status" value="1"/>
</dbReference>
<evidence type="ECO:0000259" key="1">
    <source>
        <dbReference type="SMART" id="SM00849"/>
    </source>
</evidence>
<sequence length="317" mass="33605">MTQLNRRGLLGAGTAVAAVLAAGCTSEDRKSAAAAGSSGVAVQWWGNNGWQIRVGGKSVLIDPWLTRFRTGTYTKAGADPRTPLSVDTALIDSHLDSGRLRADHILVTHGHYDHLTDVPYIAQRTGATVFGTETHLNLLSALGAPEDQLALVTGGEDFAFDGYSVRVLRSLHSAIGPRAQIPFPGTRPGYGGPKIPRPQVIGDLVEGGTLSYQVTGGAVSVLNLGGSNYIESELTGLRPDMLLLPVGGARVREYVPRLLRTLGNPRYVLPTHWDDFDYPLGEPARDTGGLDTLHKAVTAASPGSKFVVLGHLETCTP</sequence>
<dbReference type="STRING" id="455432.AWN90_37155"/>
<gene>
    <name evidence="2" type="ORF">AWN90_37155</name>
</gene>
<comment type="caution">
    <text evidence="2">The sequence shown here is derived from an EMBL/GenBank/DDBJ whole genome shotgun (WGS) entry which is preliminary data.</text>
</comment>
<dbReference type="PANTHER" id="PTHR43546:SF3">
    <property type="entry name" value="UPF0173 METAL-DEPENDENT HYDROLASE MJ1163"/>
    <property type="match status" value="1"/>
</dbReference>
<dbReference type="InterPro" id="IPR050114">
    <property type="entry name" value="UPF0173_UPF0282_UlaG_hydrolase"/>
</dbReference>
<feature type="domain" description="Metallo-beta-lactamase" evidence="1">
    <location>
        <begin position="46"/>
        <end position="272"/>
    </location>
</feature>
<dbReference type="InterPro" id="IPR001279">
    <property type="entry name" value="Metallo-B-lactamas"/>
</dbReference>
<dbReference type="GO" id="GO:0016787">
    <property type="term" value="F:hydrolase activity"/>
    <property type="evidence" value="ECO:0007669"/>
    <property type="project" value="UniProtKB-KW"/>
</dbReference>
<dbReference type="InterPro" id="IPR006311">
    <property type="entry name" value="TAT_signal"/>
</dbReference>
<accession>A0A164KZZ1</accession>
<evidence type="ECO:0000313" key="3">
    <source>
        <dbReference type="Proteomes" id="UP000076512"/>
    </source>
</evidence>
<name>A0A164KZZ1_9NOCA</name>
<keyword evidence="3" id="KW-1185">Reference proteome</keyword>
<dbReference type="OrthoDB" id="9789133at2"/>
<dbReference type="AlphaFoldDB" id="A0A164KZZ1"/>
<keyword evidence="2" id="KW-0378">Hydrolase</keyword>
<dbReference type="PROSITE" id="PS51318">
    <property type="entry name" value="TAT"/>
    <property type="match status" value="1"/>
</dbReference>
<dbReference type="InterPro" id="IPR036866">
    <property type="entry name" value="RibonucZ/Hydroxyglut_hydro"/>
</dbReference>
<evidence type="ECO:0000313" key="2">
    <source>
        <dbReference type="EMBL" id="KZM71890.1"/>
    </source>
</evidence>
<dbReference type="PROSITE" id="PS51257">
    <property type="entry name" value="PROKAR_LIPOPROTEIN"/>
    <property type="match status" value="1"/>
</dbReference>
<dbReference type="PANTHER" id="PTHR43546">
    <property type="entry name" value="UPF0173 METAL-DEPENDENT HYDROLASE MJ1163-RELATED"/>
    <property type="match status" value="1"/>
</dbReference>
<dbReference type="Proteomes" id="UP000076512">
    <property type="component" value="Unassembled WGS sequence"/>
</dbReference>
<protein>
    <submittedName>
        <fullName evidence="2">MBL fold metallo-hydrolase</fullName>
    </submittedName>
</protein>
<proteinExistence type="predicted"/>
<dbReference type="SUPFAM" id="SSF56281">
    <property type="entry name" value="Metallo-hydrolase/oxidoreductase"/>
    <property type="match status" value="1"/>
</dbReference>
<dbReference type="Pfam" id="PF13483">
    <property type="entry name" value="Lactamase_B_3"/>
    <property type="match status" value="1"/>
</dbReference>
<dbReference type="RefSeq" id="WP_067592860.1">
    <property type="nucleotide sequence ID" value="NZ_JABMCZ010000001.1"/>
</dbReference>
<dbReference type="Gene3D" id="3.60.15.10">
    <property type="entry name" value="Ribonuclease Z/Hydroxyacylglutathione hydrolase-like"/>
    <property type="match status" value="1"/>
</dbReference>
<organism evidence="2 3">
    <name type="scientific">Nocardia terpenica</name>
    <dbReference type="NCBI Taxonomy" id="455432"/>
    <lineage>
        <taxon>Bacteria</taxon>
        <taxon>Bacillati</taxon>
        <taxon>Actinomycetota</taxon>
        <taxon>Actinomycetes</taxon>
        <taxon>Mycobacteriales</taxon>
        <taxon>Nocardiaceae</taxon>
        <taxon>Nocardia</taxon>
    </lineage>
</organism>
<dbReference type="EMBL" id="LWGR01000010">
    <property type="protein sequence ID" value="KZM71890.1"/>
    <property type="molecule type" value="Genomic_DNA"/>
</dbReference>
<dbReference type="SMART" id="SM00849">
    <property type="entry name" value="Lactamase_B"/>
    <property type="match status" value="1"/>
</dbReference>